<proteinExistence type="predicted"/>
<feature type="domain" description="ATP-grasp" evidence="4">
    <location>
        <begin position="42"/>
        <end position="298"/>
    </location>
</feature>
<dbReference type="STRING" id="451.B6N58_02265"/>
<feature type="transmembrane region" description="Helical" evidence="3">
    <location>
        <begin position="317"/>
        <end position="338"/>
    </location>
</feature>
<keyword evidence="3" id="KW-0812">Transmembrane</keyword>
<dbReference type="Proteomes" id="UP000182998">
    <property type="component" value="Unassembled WGS sequence"/>
</dbReference>
<dbReference type="KEGG" id="tmc:LMI_2791"/>
<keyword evidence="2" id="KW-0067">ATP-binding</keyword>
<keyword evidence="1" id="KW-0464">Manganese</keyword>
<dbReference type="Gene3D" id="3.30.1490.20">
    <property type="entry name" value="ATP-grasp fold, A domain"/>
    <property type="match status" value="1"/>
</dbReference>
<dbReference type="PANTHER" id="PTHR21621:SF0">
    <property type="entry name" value="BETA-CITRYLGLUTAMATE SYNTHASE B-RELATED"/>
    <property type="match status" value="1"/>
</dbReference>
<dbReference type="EMBL" id="LN614830">
    <property type="protein sequence ID" value="CEG62042.1"/>
    <property type="molecule type" value="Genomic_DNA"/>
</dbReference>
<evidence type="ECO:0000313" key="8">
    <source>
        <dbReference type="Proteomes" id="UP000182998"/>
    </source>
</evidence>
<name>A0A098GJ54_LEGMI</name>
<dbReference type="InterPro" id="IPR011761">
    <property type="entry name" value="ATP-grasp"/>
</dbReference>
<protein>
    <submittedName>
        <fullName evidence="6">D-alanine-D-alanine ligase</fullName>
    </submittedName>
</protein>
<reference evidence="6 8" key="3">
    <citation type="submission" date="2016-10" db="EMBL/GenBank/DDBJ databases">
        <authorList>
            <person name="Varghese N."/>
            <person name="Submissions S."/>
        </authorList>
    </citation>
    <scope>NUCLEOTIDE SEQUENCE [LARGE SCALE GENOMIC DNA]</scope>
    <source>
        <strain evidence="6 8">ATCC 33218</strain>
    </source>
</reference>
<evidence type="ECO:0000313" key="7">
    <source>
        <dbReference type="Proteomes" id="UP000032414"/>
    </source>
</evidence>
<keyword evidence="3" id="KW-0472">Membrane</keyword>
<keyword evidence="3" id="KW-1133">Transmembrane helix</keyword>
<accession>A0A098GJ54</accession>
<dbReference type="EMBL" id="FMVN01000017">
    <property type="protein sequence ID" value="SCY76013.1"/>
    <property type="molecule type" value="Genomic_DNA"/>
</dbReference>
<keyword evidence="8" id="KW-1185">Reference proteome</keyword>
<dbReference type="Proteomes" id="UP000032414">
    <property type="component" value="Chromosome I"/>
</dbReference>
<evidence type="ECO:0000313" key="6">
    <source>
        <dbReference type="EMBL" id="SCY76013.1"/>
    </source>
</evidence>
<sequence>MINTIEGFAVRLGKKHYYFRGGDAPFNDYCCASIALNKYCMNKVLERGGIPVPKATVLHANEFEKGELESRIADLTFPLVAKPTKNGYRGRDVLCNIQNIGQLKRYLENTFPFYEYLSIEEFHAGLKSYRVLVFNQRVIGVVRRYPAHVVGDGKHTIEQLVKRTNAQRAKLNNALGNIVIDEECYIKLNELKLGVDYIPSKDERVSLAYTCNATRGGTFKSLGKQICKENSKLLIRAATILNLDLVGIDVECEDINVPIEESKGVIIEMNVNPSIRIHEIPMSGIPIRVTKKIMRSLIYRHPLSYLHVLYTNKKVNFYTKSIFFVIFLGLLYELFIYFG</sequence>
<organism evidence="5 7">
    <name type="scientific">Legionella micdadei</name>
    <name type="common">Tatlockia micdadei</name>
    <dbReference type="NCBI Taxonomy" id="451"/>
    <lineage>
        <taxon>Bacteria</taxon>
        <taxon>Pseudomonadati</taxon>
        <taxon>Pseudomonadota</taxon>
        <taxon>Gammaproteobacteria</taxon>
        <taxon>Legionellales</taxon>
        <taxon>Legionellaceae</taxon>
        <taxon>Legionella</taxon>
    </lineage>
</organism>
<evidence type="ECO:0000256" key="2">
    <source>
        <dbReference type="PROSITE-ProRule" id="PRU00409"/>
    </source>
</evidence>
<evidence type="ECO:0000259" key="4">
    <source>
        <dbReference type="PROSITE" id="PS50975"/>
    </source>
</evidence>
<reference evidence="5" key="2">
    <citation type="submission" date="2014-09" db="EMBL/GenBank/DDBJ databases">
        <authorList>
            <person name="GOMEZ-VALERO Laura"/>
        </authorList>
    </citation>
    <scope>NUCLEOTIDE SEQUENCE</scope>
    <source>
        <strain evidence="5">ATCC33218</strain>
    </source>
</reference>
<dbReference type="InterPro" id="IPR013815">
    <property type="entry name" value="ATP_grasp_subdomain_1"/>
</dbReference>
<evidence type="ECO:0000256" key="3">
    <source>
        <dbReference type="SAM" id="Phobius"/>
    </source>
</evidence>
<dbReference type="GO" id="GO:0046872">
    <property type="term" value="F:metal ion binding"/>
    <property type="evidence" value="ECO:0007669"/>
    <property type="project" value="InterPro"/>
</dbReference>
<dbReference type="Gene3D" id="3.30.470.20">
    <property type="entry name" value="ATP-grasp fold, B domain"/>
    <property type="match status" value="2"/>
</dbReference>
<dbReference type="PROSITE" id="PS50975">
    <property type="entry name" value="ATP_GRASP"/>
    <property type="match status" value="1"/>
</dbReference>
<gene>
    <name evidence="5" type="ORF">LMI_2791</name>
    <name evidence="6" type="ORF">SAMN02982997_02820</name>
</gene>
<evidence type="ECO:0000256" key="1">
    <source>
        <dbReference type="ARBA" id="ARBA00023211"/>
    </source>
</evidence>
<dbReference type="GO" id="GO:0005524">
    <property type="term" value="F:ATP binding"/>
    <property type="evidence" value="ECO:0007669"/>
    <property type="project" value="UniProtKB-UniRule"/>
</dbReference>
<dbReference type="HOGENOM" id="CLU_065785_0_0_6"/>
<evidence type="ECO:0000313" key="5">
    <source>
        <dbReference type="EMBL" id="CEG62042.1"/>
    </source>
</evidence>
<dbReference type="OrthoDB" id="9803907at2"/>
<dbReference type="PATRIC" id="fig|451.8.peg.2391"/>
<dbReference type="AlphaFoldDB" id="A0A098GJ54"/>
<dbReference type="GO" id="GO:0016879">
    <property type="term" value="F:ligase activity, forming carbon-nitrogen bonds"/>
    <property type="evidence" value="ECO:0007669"/>
    <property type="project" value="TreeGrafter"/>
</dbReference>
<dbReference type="GO" id="GO:0005737">
    <property type="term" value="C:cytoplasm"/>
    <property type="evidence" value="ECO:0007669"/>
    <property type="project" value="TreeGrafter"/>
</dbReference>
<dbReference type="PANTHER" id="PTHR21621">
    <property type="entry name" value="RIBOSOMAL PROTEIN S6 MODIFICATION PROTEIN"/>
    <property type="match status" value="1"/>
</dbReference>
<keyword evidence="6" id="KW-0436">Ligase</keyword>
<dbReference type="RefSeq" id="WP_045100176.1">
    <property type="nucleotide sequence ID" value="NZ_JABTVM010000012.1"/>
</dbReference>
<keyword evidence="2" id="KW-0547">Nucleotide-binding</keyword>
<reference evidence="7" key="1">
    <citation type="submission" date="2014-09" db="EMBL/GenBank/DDBJ databases">
        <authorList>
            <person name="Gomez-Valero L."/>
        </authorList>
    </citation>
    <scope>NUCLEOTIDE SEQUENCE [LARGE SCALE GENOMIC DNA]</scope>
    <source>
        <strain evidence="7">ATCC33218</strain>
    </source>
</reference>
<dbReference type="SUPFAM" id="SSF56059">
    <property type="entry name" value="Glutathione synthetase ATP-binding domain-like"/>
    <property type="match status" value="1"/>
</dbReference>